<comment type="caution">
    <text evidence="6">The sequence shown here is derived from an EMBL/GenBank/DDBJ whole genome shotgun (WGS) entry which is preliminary data.</text>
</comment>
<dbReference type="Gene3D" id="2.60.40.420">
    <property type="entry name" value="Cupredoxins - blue copper proteins"/>
    <property type="match status" value="2"/>
</dbReference>
<evidence type="ECO:0000313" key="7">
    <source>
        <dbReference type="Proteomes" id="UP000182486"/>
    </source>
</evidence>
<keyword evidence="3" id="KW-0472">Membrane</keyword>
<feature type="transmembrane region" description="Helical" evidence="3">
    <location>
        <begin position="41"/>
        <end position="59"/>
    </location>
</feature>
<name>A0A1K0GZ30_9ACTN</name>
<feature type="transmembrane region" description="Helical" evidence="3">
    <location>
        <begin position="12"/>
        <end position="29"/>
    </location>
</feature>
<dbReference type="PANTHER" id="PTHR11709">
    <property type="entry name" value="MULTI-COPPER OXIDASE"/>
    <property type="match status" value="1"/>
</dbReference>
<dbReference type="Proteomes" id="UP000182486">
    <property type="component" value="Unassembled WGS sequence"/>
</dbReference>
<gene>
    <name evidence="6" type="ORF">BG844_08580</name>
</gene>
<evidence type="ECO:0000256" key="3">
    <source>
        <dbReference type="SAM" id="Phobius"/>
    </source>
</evidence>
<evidence type="ECO:0000256" key="2">
    <source>
        <dbReference type="ARBA" id="ARBA00023002"/>
    </source>
</evidence>
<dbReference type="AlphaFoldDB" id="A0A1K0GZ30"/>
<dbReference type="InterPro" id="IPR011707">
    <property type="entry name" value="Cu-oxidase-like_N"/>
</dbReference>
<accession>A0A1K0GZ30</accession>
<feature type="transmembrane region" description="Helical" evidence="3">
    <location>
        <begin position="71"/>
        <end position="88"/>
    </location>
</feature>
<organism evidence="6 7">
    <name type="scientific">Couchioplanes caeruleus subsp. caeruleus</name>
    <dbReference type="NCBI Taxonomy" id="56427"/>
    <lineage>
        <taxon>Bacteria</taxon>
        <taxon>Bacillati</taxon>
        <taxon>Actinomycetota</taxon>
        <taxon>Actinomycetes</taxon>
        <taxon>Micromonosporales</taxon>
        <taxon>Micromonosporaceae</taxon>
        <taxon>Couchioplanes</taxon>
    </lineage>
</organism>
<evidence type="ECO:0000259" key="5">
    <source>
        <dbReference type="Pfam" id="PF07732"/>
    </source>
</evidence>
<dbReference type="InterPro" id="IPR045087">
    <property type="entry name" value="Cu-oxidase_fam"/>
</dbReference>
<reference evidence="6 7" key="1">
    <citation type="submission" date="2016-09" db="EMBL/GenBank/DDBJ databases">
        <title>Couchioplanes caeruleus draft genome sequence.</title>
        <authorList>
            <person name="Sheehan J."/>
            <person name="Caffrey P."/>
        </authorList>
    </citation>
    <scope>NUCLEOTIDE SEQUENCE [LARGE SCALE GENOMIC DNA]</scope>
    <source>
        <strain evidence="6 7">DSM 43634</strain>
    </source>
</reference>
<evidence type="ECO:0000313" key="6">
    <source>
        <dbReference type="EMBL" id="OJF14683.1"/>
    </source>
</evidence>
<dbReference type="Pfam" id="PF07732">
    <property type="entry name" value="Cu-oxidase_3"/>
    <property type="match status" value="1"/>
</dbReference>
<dbReference type="Pfam" id="PF07731">
    <property type="entry name" value="Cu-oxidase_2"/>
    <property type="match status" value="1"/>
</dbReference>
<proteinExistence type="predicted"/>
<dbReference type="PROSITE" id="PS00080">
    <property type="entry name" value="MULTICOPPER_OXIDASE2"/>
    <property type="match status" value="1"/>
</dbReference>
<dbReference type="GO" id="GO:0005507">
    <property type="term" value="F:copper ion binding"/>
    <property type="evidence" value="ECO:0007669"/>
    <property type="project" value="InterPro"/>
</dbReference>
<sequence>MLSGRRRRDWTAAPATISGAPVIAVWPAGGAFSGVGHPTDIRSVGVAILPLAVTIVLASRGAGTRVVGTRVAGQVAAVGMLVSAYLAWVPQDPADRPLVAAFSLVVLAATAAVAVARLRLQAADSRAARLPWLATLTTLALIAAIFGLYVQNQAPAQAAGHAHHRSSLESSAAGRPSIAVASLTGLHQGKPDVRFTLVAAHGKIRLSSGAQIDALTFNGASPGPTLRVRQGQLVEVTLVNTDVAEGVTVHWHGVDVPNAEDGVPGLTQEAVRPGGRHVYRFVPNPAPATRTYDLVMDNGSAFTNGTFSWANTVNGASGAAIATLMVDRGDTVRMRFTNRGIIDHPMHLHGHRIRVLSRNDAPVTGSPWWTHTLNVAPGESFEITFTADNPGIWMDHCHNFEHAAEGMLWHLAYTGVIGPSPARHDAE</sequence>
<keyword evidence="3" id="KW-0812">Transmembrane</keyword>
<dbReference type="CDD" id="cd04202">
    <property type="entry name" value="CuRO_D2_2dMcoN_like"/>
    <property type="match status" value="1"/>
</dbReference>
<keyword evidence="2" id="KW-0560">Oxidoreductase</keyword>
<keyword evidence="3" id="KW-1133">Transmembrane helix</keyword>
<keyword evidence="1" id="KW-0479">Metal-binding</keyword>
<dbReference type="SUPFAM" id="SSF49503">
    <property type="entry name" value="Cupredoxins"/>
    <property type="match status" value="2"/>
</dbReference>
<feature type="domain" description="Plastocyanin-like" evidence="4">
    <location>
        <begin position="310"/>
        <end position="409"/>
    </location>
</feature>
<evidence type="ECO:0008006" key="8">
    <source>
        <dbReference type="Google" id="ProtNLM"/>
    </source>
</evidence>
<dbReference type="InterPro" id="IPR011706">
    <property type="entry name" value="Cu-oxidase_C"/>
</dbReference>
<dbReference type="InterPro" id="IPR002355">
    <property type="entry name" value="Cu_oxidase_Cu_BS"/>
</dbReference>
<protein>
    <recommendedName>
        <fullName evidence="8">FtsP/CotA-like multicopper oxidase with cupredoxin domain</fullName>
    </recommendedName>
</protein>
<dbReference type="GO" id="GO:0016491">
    <property type="term" value="F:oxidoreductase activity"/>
    <property type="evidence" value="ECO:0007669"/>
    <property type="project" value="UniProtKB-KW"/>
</dbReference>
<evidence type="ECO:0000259" key="4">
    <source>
        <dbReference type="Pfam" id="PF07731"/>
    </source>
</evidence>
<feature type="transmembrane region" description="Helical" evidence="3">
    <location>
        <begin position="100"/>
        <end position="118"/>
    </location>
</feature>
<feature type="transmembrane region" description="Helical" evidence="3">
    <location>
        <begin position="130"/>
        <end position="150"/>
    </location>
</feature>
<feature type="domain" description="Plastocyanin-like" evidence="5">
    <location>
        <begin position="203"/>
        <end position="292"/>
    </location>
</feature>
<keyword evidence="7" id="KW-1185">Reference proteome</keyword>
<dbReference type="InterPro" id="IPR008972">
    <property type="entry name" value="Cupredoxin"/>
</dbReference>
<dbReference type="EMBL" id="MEIA01000090">
    <property type="protein sequence ID" value="OJF14683.1"/>
    <property type="molecule type" value="Genomic_DNA"/>
</dbReference>
<evidence type="ECO:0000256" key="1">
    <source>
        <dbReference type="ARBA" id="ARBA00022723"/>
    </source>
</evidence>